<dbReference type="PRINTS" id="PR00385">
    <property type="entry name" value="P450"/>
</dbReference>
<dbReference type="EMBL" id="KB469307">
    <property type="protein sequence ID" value="EPQ52488.1"/>
    <property type="molecule type" value="Genomic_DNA"/>
</dbReference>
<dbReference type="AlphaFoldDB" id="S7PYG9"/>
<dbReference type="Pfam" id="PF00067">
    <property type="entry name" value="p450"/>
    <property type="match status" value="1"/>
</dbReference>
<evidence type="ECO:0000256" key="8">
    <source>
        <dbReference type="ARBA" id="ARBA00023033"/>
    </source>
</evidence>
<dbReference type="OMA" id="IMPLGVP"/>
<dbReference type="HOGENOM" id="CLU_001570_2_3_1"/>
<gene>
    <name evidence="11" type="ORF">GLOTRDRAFT_64168</name>
</gene>
<evidence type="ECO:0000256" key="9">
    <source>
        <dbReference type="PIRSR" id="PIRSR602401-1"/>
    </source>
</evidence>
<dbReference type="KEGG" id="gtr:GLOTRDRAFT_64168"/>
<dbReference type="PANTHER" id="PTHR46300">
    <property type="entry name" value="P450, PUTATIVE (EUROFUNG)-RELATED-RELATED"/>
    <property type="match status" value="1"/>
</dbReference>
<comment type="pathway">
    <text evidence="2">Secondary metabolite biosynthesis.</text>
</comment>
<feature type="binding site" description="axial binding residue" evidence="9">
    <location>
        <position position="434"/>
    </location>
    <ligand>
        <name>heme</name>
        <dbReference type="ChEBI" id="CHEBI:30413"/>
    </ligand>
    <ligandPart>
        <name>Fe</name>
        <dbReference type="ChEBI" id="CHEBI:18248"/>
    </ligandPart>
</feature>
<comment type="similarity">
    <text evidence="3">Belongs to the cytochrome P450 family.</text>
</comment>
<feature type="chain" id="PRO_5004555653" evidence="10">
    <location>
        <begin position="23"/>
        <end position="504"/>
    </location>
</feature>
<dbReference type="eggNOG" id="KOG0156">
    <property type="taxonomic scope" value="Eukaryota"/>
</dbReference>
<evidence type="ECO:0000256" key="3">
    <source>
        <dbReference type="ARBA" id="ARBA00010617"/>
    </source>
</evidence>
<evidence type="ECO:0000256" key="6">
    <source>
        <dbReference type="ARBA" id="ARBA00023002"/>
    </source>
</evidence>
<feature type="signal peptide" evidence="10">
    <location>
        <begin position="1"/>
        <end position="22"/>
    </location>
</feature>
<dbReference type="PANTHER" id="PTHR46300:SF7">
    <property type="entry name" value="P450, PUTATIVE (EUROFUNG)-RELATED"/>
    <property type="match status" value="1"/>
</dbReference>
<keyword evidence="8" id="KW-0503">Monooxygenase</keyword>
<dbReference type="GO" id="GO:0020037">
    <property type="term" value="F:heme binding"/>
    <property type="evidence" value="ECO:0007669"/>
    <property type="project" value="InterPro"/>
</dbReference>
<dbReference type="RefSeq" id="XP_007868799.1">
    <property type="nucleotide sequence ID" value="XM_007870608.1"/>
</dbReference>
<dbReference type="CDD" id="cd11065">
    <property type="entry name" value="CYP64-like"/>
    <property type="match status" value="1"/>
</dbReference>
<name>S7PYG9_GLOTA</name>
<keyword evidence="6" id="KW-0560">Oxidoreductase</keyword>
<dbReference type="InterPro" id="IPR001128">
    <property type="entry name" value="Cyt_P450"/>
</dbReference>
<dbReference type="InterPro" id="IPR036396">
    <property type="entry name" value="Cyt_P450_sf"/>
</dbReference>
<evidence type="ECO:0000313" key="11">
    <source>
        <dbReference type="EMBL" id="EPQ52488.1"/>
    </source>
</evidence>
<evidence type="ECO:0000256" key="1">
    <source>
        <dbReference type="ARBA" id="ARBA00001971"/>
    </source>
</evidence>
<dbReference type="GO" id="GO:0005506">
    <property type="term" value="F:iron ion binding"/>
    <property type="evidence" value="ECO:0007669"/>
    <property type="project" value="InterPro"/>
</dbReference>
<dbReference type="GO" id="GO:0004497">
    <property type="term" value="F:monooxygenase activity"/>
    <property type="evidence" value="ECO:0007669"/>
    <property type="project" value="UniProtKB-KW"/>
</dbReference>
<dbReference type="InterPro" id="IPR002401">
    <property type="entry name" value="Cyt_P450_E_grp-I"/>
</dbReference>
<dbReference type="PRINTS" id="PR00463">
    <property type="entry name" value="EP450I"/>
</dbReference>
<evidence type="ECO:0000313" key="12">
    <source>
        <dbReference type="Proteomes" id="UP000030669"/>
    </source>
</evidence>
<accession>S7PYG9</accession>
<dbReference type="InterPro" id="IPR050364">
    <property type="entry name" value="Cytochrome_P450_fung"/>
</dbReference>
<dbReference type="SUPFAM" id="SSF48264">
    <property type="entry name" value="Cytochrome P450"/>
    <property type="match status" value="1"/>
</dbReference>
<keyword evidence="4 9" id="KW-0349">Heme</keyword>
<sequence length="504" mass="56667">MYIAIATVVLLLGLLLWRRAQTNLPYPPGPPPKPLIGNLPDIPREREALAYSAMADTYGDILRLGVLGKNIIVVSSFEALTELFHKRSVNYSDRPHSTMMNKLMDLEWIFAFRSYGNEWRDHRKLFHSQFQEFVVPEFRQTQARAAHKLAHEVIQSPEKLFHHLHMHVGGVLMDITYAMGMNPRTEKLINMADDVIMAWSKVATPGAYLVDVIPIMRYIPEWLVPGRGGFQREARVCKESAVEARNRPFNEVVSEMKHGTAKPSFVSKLLSQAGPNPDLEMMRATAGTVYFGRTEAVSICLRTFILAMVTYPDVQAKAKRELDSVVGRDRLPGFEDMDALPYINAIVKEVMRWNPPAPMAIPHVTVKDDEFRGYHIPGGSVVIGNLWKILHNPEVYPDPMRFTPERFTTGVKGGDLATAEEHLEAVYGLGRRICPGRFAAVSQLFITIATLLSVFDILPGADENGNKVTVEPDFTFSYASHPAPFKHSMVPRGEYVKSLLELAD</sequence>
<reference evidence="11 12" key="1">
    <citation type="journal article" date="2012" name="Science">
        <title>The Paleozoic origin of enzymatic lignin decomposition reconstructed from 31 fungal genomes.</title>
        <authorList>
            <person name="Floudas D."/>
            <person name="Binder M."/>
            <person name="Riley R."/>
            <person name="Barry K."/>
            <person name="Blanchette R.A."/>
            <person name="Henrissat B."/>
            <person name="Martinez A.T."/>
            <person name="Otillar R."/>
            <person name="Spatafora J.W."/>
            <person name="Yadav J.S."/>
            <person name="Aerts A."/>
            <person name="Benoit I."/>
            <person name="Boyd A."/>
            <person name="Carlson A."/>
            <person name="Copeland A."/>
            <person name="Coutinho P.M."/>
            <person name="de Vries R.P."/>
            <person name="Ferreira P."/>
            <person name="Findley K."/>
            <person name="Foster B."/>
            <person name="Gaskell J."/>
            <person name="Glotzer D."/>
            <person name="Gorecki P."/>
            <person name="Heitman J."/>
            <person name="Hesse C."/>
            <person name="Hori C."/>
            <person name="Igarashi K."/>
            <person name="Jurgens J.A."/>
            <person name="Kallen N."/>
            <person name="Kersten P."/>
            <person name="Kohler A."/>
            <person name="Kuees U."/>
            <person name="Kumar T.K.A."/>
            <person name="Kuo A."/>
            <person name="LaButti K."/>
            <person name="Larrondo L.F."/>
            <person name="Lindquist E."/>
            <person name="Ling A."/>
            <person name="Lombard V."/>
            <person name="Lucas S."/>
            <person name="Lundell T."/>
            <person name="Martin R."/>
            <person name="McLaughlin D.J."/>
            <person name="Morgenstern I."/>
            <person name="Morin E."/>
            <person name="Murat C."/>
            <person name="Nagy L.G."/>
            <person name="Nolan M."/>
            <person name="Ohm R.A."/>
            <person name="Patyshakuliyeva A."/>
            <person name="Rokas A."/>
            <person name="Ruiz-Duenas F.J."/>
            <person name="Sabat G."/>
            <person name="Salamov A."/>
            <person name="Samejima M."/>
            <person name="Schmutz J."/>
            <person name="Slot J.C."/>
            <person name="St John F."/>
            <person name="Stenlid J."/>
            <person name="Sun H."/>
            <person name="Sun S."/>
            <person name="Syed K."/>
            <person name="Tsang A."/>
            <person name="Wiebenga A."/>
            <person name="Young D."/>
            <person name="Pisabarro A."/>
            <person name="Eastwood D.C."/>
            <person name="Martin F."/>
            <person name="Cullen D."/>
            <person name="Grigoriev I.V."/>
            <person name="Hibbett D.S."/>
        </authorList>
    </citation>
    <scope>NUCLEOTIDE SEQUENCE [LARGE SCALE GENOMIC DNA]</scope>
    <source>
        <strain evidence="11 12">ATCC 11539</strain>
    </source>
</reference>
<evidence type="ECO:0000256" key="7">
    <source>
        <dbReference type="ARBA" id="ARBA00023004"/>
    </source>
</evidence>
<dbReference type="GO" id="GO:0016705">
    <property type="term" value="F:oxidoreductase activity, acting on paired donors, with incorporation or reduction of molecular oxygen"/>
    <property type="evidence" value="ECO:0007669"/>
    <property type="project" value="InterPro"/>
</dbReference>
<protein>
    <submittedName>
        <fullName evidence="11">Cytochrome P450</fullName>
    </submittedName>
</protein>
<dbReference type="STRING" id="670483.S7PYG9"/>
<keyword evidence="10" id="KW-0732">Signal</keyword>
<evidence type="ECO:0000256" key="4">
    <source>
        <dbReference type="ARBA" id="ARBA00022617"/>
    </source>
</evidence>
<dbReference type="Gene3D" id="1.10.630.10">
    <property type="entry name" value="Cytochrome P450"/>
    <property type="match status" value="1"/>
</dbReference>
<organism evidence="11 12">
    <name type="scientific">Gloeophyllum trabeum (strain ATCC 11539 / FP-39264 / Madison 617)</name>
    <name type="common">Brown rot fungus</name>
    <dbReference type="NCBI Taxonomy" id="670483"/>
    <lineage>
        <taxon>Eukaryota</taxon>
        <taxon>Fungi</taxon>
        <taxon>Dikarya</taxon>
        <taxon>Basidiomycota</taxon>
        <taxon>Agaricomycotina</taxon>
        <taxon>Agaricomycetes</taxon>
        <taxon>Gloeophyllales</taxon>
        <taxon>Gloeophyllaceae</taxon>
        <taxon>Gloeophyllum</taxon>
    </lineage>
</organism>
<comment type="cofactor">
    <cofactor evidence="1 9">
        <name>heme</name>
        <dbReference type="ChEBI" id="CHEBI:30413"/>
    </cofactor>
</comment>
<evidence type="ECO:0000256" key="5">
    <source>
        <dbReference type="ARBA" id="ARBA00022723"/>
    </source>
</evidence>
<keyword evidence="5 9" id="KW-0479">Metal-binding</keyword>
<dbReference type="Proteomes" id="UP000030669">
    <property type="component" value="Unassembled WGS sequence"/>
</dbReference>
<keyword evidence="12" id="KW-1185">Reference proteome</keyword>
<dbReference type="GeneID" id="19307592"/>
<evidence type="ECO:0000256" key="2">
    <source>
        <dbReference type="ARBA" id="ARBA00005179"/>
    </source>
</evidence>
<proteinExistence type="inferred from homology"/>
<evidence type="ECO:0000256" key="10">
    <source>
        <dbReference type="SAM" id="SignalP"/>
    </source>
</evidence>
<dbReference type="OrthoDB" id="2789670at2759"/>
<keyword evidence="7 9" id="KW-0408">Iron</keyword>